<comment type="caution">
    <text evidence="2">The sequence shown here is derived from an EMBL/GenBank/DDBJ whole genome shotgun (WGS) entry which is preliminary data.</text>
</comment>
<proteinExistence type="predicted"/>
<dbReference type="EMBL" id="JAAMPC010000005">
    <property type="protein sequence ID" value="KAG2312426.1"/>
    <property type="molecule type" value="Genomic_DNA"/>
</dbReference>
<dbReference type="Proteomes" id="UP000886595">
    <property type="component" value="Unassembled WGS sequence"/>
</dbReference>
<gene>
    <name evidence="2" type="ORF">Bca52824_023983</name>
</gene>
<name>A0A8X7VJL7_BRACI</name>
<sequence>MGRVWRIPRRVSSHATKLFCQLNVAALQNLLGVFILSYEHRMDLSPDDFEGLWNGSSSFSTFKQIATPSRRTVSPCFRSQWNFHHANNILLTPPRDLYAKRDLLRNGPFFWDSFILETIRDAAALYRLQGVPRPLRASDMDETNHDAAPVRRERVRPRKEKEIALEDGDFVSEDLPLPRWNLGFVPGDGSGTSEAPLPDDFFANLPPGFTTPASLDEASRRGVVAERSVDQRGNAGLQLSA</sequence>
<organism evidence="2 3">
    <name type="scientific">Brassica carinata</name>
    <name type="common">Ethiopian mustard</name>
    <name type="synonym">Abyssinian cabbage</name>
    <dbReference type="NCBI Taxonomy" id="52824"/>
    <lineage>
        <taxon>Eukaryota</taxon>
        <taxon>Viridiplantae</taxon>
        <taxon>Streptophyta</taxon>
        <taxon>Embryophyta</taxon>
        <taxon>Tracheophyta</taxon>
        <taxon>Spermatophyta</taxon>
        <taxon>Magnoliopsida</taxon>
        <taxon>eudicotyledons</taxon>
        <taxon>Gunneridae</taxon>
        <taxon>Pentapetalae</taxon>
        <taxon>rosids</taxon>
        <taxon>malvids</taxon>
        <taxon>Brassicales</taxon>
        <taxon>Brassicaceae</taxon>
        <taxon>Brassiceae</taxon>
        <taxon>Brassica</taxon>
    </lineage>
</organism>
<dbReference type="AlphaFoldDB" id="A0A8X7VJL7"/>
<reference evidence="2 3" key="1">
    <citation type="submission" date="2020-02" db="EMBL/GenBank/DDBJ databases">
        <authorList>
            <person name="Ma Q."/>
            <person name="Huang Y."/>
            <person name="Song X."/>
            <person name="Pei D."/>
        </authorList>
    </citation>
    <scope>NUCLEOTIDE SEQUENCE [LARGE SCALE GENOMIC DNA]</scope>
    <source>
        <strain evidence="2">Sxm20200214</strain>
        <tissue evidence="2">Leaf</tissue>
    </source>
</reference>
<dbReference type="OrthoDB" id="10447595at2759"/>
<keyword evidence="3" id="KW-1185">Reference proteome</keyword>
<feature type="compositionally biased region" description="Basic and acidic residues" evidence="1">
    <location>
        <begin position="217"/>
        <end position="230"/>
    </location>
</feature>
<accession>A0A8X7VJL7</accession>
<evidence type="ECO:0000313" key="2">
    <source>
        <dbReference type="EMBL" id="KAG2312426.1"/>
    </source>
</evidence>
<protein>
    <submittedName>
        <fullName evidence="2">Uncharacterized protein</fullName>
    </submittedName>
</protein>
<evidence type="ECO:0000313" key="3">
    <source>
        <dbReference type="Proteomes" id="UP000886595"/>
    </source>
</evidence>
<evidence type="ECO:0000256" key="1">
    <source>
        <dbReference type="SAM" id="MobiDB-lite"/>
    </source>
</evidence>
<feature type="region of interest" description="Disordered" evidence="1">
    <location>
        <begin position="186"/>
        <end position="241"/>
    </location>
</feature>